<keyword evidence="3" id="KW-1185">Reference proteome</keyword>
<dbReference type="AlphaFoldDB" id="A0A918JZ31"/>
<keyword evidence="1" id="KW-0812">Transmembrane</keyword>
<comment type="caution">
    <text evidence="2">The sequence shown here is derived from an EMBL/GenBank/DDBJ whole genome shotgun (WGS) entry which is preliminary data.</text>
</comment>
<name>A0A918JZ31_9FLAO</name>
<accession>A0A918JZ31</accession>
<reference evidence="2 3" key="1">
    <citation type="journal article" date="2014" name="Int. J. Syst. Evol. Microbiol.">
        <title>Complete genome sequence of Corynebacterium casei LMG S-19264T (=DSM 44701T), isolated from a smear-ripened cheese.</title>
        <authorList>
            <consortium name="US DOE Joint Genome Institute (JGI-PGF)"/>
            <person name="Walter F."/>
            <person name="Albersmeier A."/>
            <person name="Kalinowski J."/>
            <person name="Ruckert C."/>
        </authorList>
    </citation>
    <scope>NUCLEOTIDE SEQUENCE [LARGE SCALE GENOMIC DNA]</scope>
    <source>
        <strain evidence="2 3">KCTC 12285</strain>
    </source>
</reference>
<evidence type="ECO:0000313" key="2">
    <source>
        <dbReference type="EMBL" id="GGX36344.1"/>
    </source>
</evidence>
<gene>
    <name evidence="2" type="ORF">GCM10007384_39800</name>
</gene>
<dbReference type="EMBL" id="BMWS01000090">
    <property type="protein sequence ID" value="GGX36344.1"/>
    <property type="molecule type" value="Genomic_DNA"/>
</dbReference>
<evidence type="ECO:0000313" key="3">
    <source>
        <dbReference type="Proteomes" id="UP000601108"/>
    </source>
</evidence>
<feature type="transmembrane region" description="Helical" evidence="1">
    <location>
        <begin position="12"/>
        <end position="30"/>
    </location>
</feature>
<organism evidence="2 3">
    <name type="scientific">Aquimarina muelleri</name>
    <dbReference type="NCBI Taxonomy" id="279356"/>
    <lineage>
        <taxon>Bacteria</taxon>
        <taxon>Pseudomonadati</taxon>
        <taxon>Bacteroidota</taxon>
        <taxon>Flavobacteriia</taxon>
        <taxon>Flavobacteriales</taxon>
        <taxon>Flavobacteriaceae</taxon>
        <taxon>Aquimarina</taxon>
    </lineage>
</organism>
<evidence type="ECO:0000256" key="1">
    <source>
        <dbReference type="SAM" id="Phobius"/>
    </source>
</evidence>
<dbReference type="RefSeq" id="WP_189457655.1">
    <property type="nucleotide sequence ID" value="NZ_BMWS01000090.1"/>
</dbReference>
<dbReference type="Proteomes" id="UP000601108">
    <property type="component" value="Unassembled WGS sequence"/>
</dbReference>
<keyword evidence="1" id="KW-1133">Transmembrane helix</keyword>
<protein>
    <submittedName>
        <fullName evidence="2">Uncharacterized protein</fullName>
    </submittedName>
</protein>
<proteinExistence type="predicted"/>
<keyword evidence="1" id="KW-0472">Membrane</keyword>
<sequence>MDIKKSDQHTKGILMTTGKLLLLLISLTFFNCSKMNTNFTVEGPKEVLEKIHVNIDYTDYQEKWHSFTTYYKGKTYRNNAEEILAYGVNINYNDILFFEELCDFNPHYFDYADYKKIIFKKEKNDIYVKVLFFEDQANNPDKVGFTKLLTLDDFFKKNNIIEDSIKHNYEKSFKEVIIP</sequence>